<dbReference type="AlphaFoldDB" id="A0A6H1ZAX2"/>
<evidence type="ECO:0000313" key="4">
    <source>
        <dbReference type="EMBL" id="QJI05061.1"/>
    </source>
</evidence>
<accession>A0A6H1ZAX2</accession>
<proteinExistence type="predicted"/>
<protein>
    <submittedName>
        <fullName evidence="1">Uncharacterized protein</fullName>
    </submittedName>
</protein>
<evidence type="ECO:0000313" key="3">
    <source>
        <dbReference type="EMBL" id="QJH96866.1"/>
    </source>
</evidence>
<reference evidence="1" key="1">
    <citation type="submission" date="2020-03" db="EMBL/GenBank/DDBJ databases">
        <title>The deep terrestrial virosphere.</title>
        <authorList>
            <person name="Holmfeldt K."/>
            <person name="Nilsson E."/>
            <person name="Simone D."/>
            <person name="Lopez-Fernandez M."/>
            <person name="Wu X."/>
            <person name="de Brujin I."/>
            <person name="Lundin D."/>
            <person name="Andersson A."/>
            <person name="Bertilsson S."/>
            <person name="Dopson M."/>
        </authorList>
    </citation>
    <scope>NUCLEOTIDE SEQUENCE</scope>
    <source>
        <strain evidence="4">MM415A00133</strain>
        <strain evidence="2">MM415B00206</strain>
        <strain evidence="1">TM448A00125</strain>
        <strain evidence="3">TM448B00851</strain>
    </source>
</reference>
<dbReference type="EMBL" id="MT144665">
    <property type="protein sequence ID" value="QJH96866.1"/>
    <property type="molecule type" value="Genomic_DNA"/>
</dbReference>
<dbReference type="EMBL" id="MT143978">
    <property type="protein sequence ID" value="QJA44612.1"/>
    <property type="molecule type" value="Genomic_DNA"/>
</dbReference>
<dbReference type="EMBL" id="MT145194">
    <property type="protein sequence ID" value="QJI05061.1"/>
    <property type="molecule type" value="Genomic_DNA"/>
</dbReference>
<name>A0A6H1ZAX2_9ZZZZ</name>
<dbReference type="EMBL" id="MT141572">
    <property type="protein sequence ID" value="QJA67509.1"/>
    <property type="molecule type" value="Genomic_DNA"/>
</dbReference>
<organism evidence="1">
    <name type="scientific">viral metagenome</name>
    <dbReference type="NCBI Taxonomy" id="1070528"/>
    <lineage>
        <taxon>unclassified sequences</taxon>
        <taxon>metagenomes</taxon>
        <taxon>organismal metagenomes</taxon>
    </lineage>
</organism>
<gene>
    <name evidence="4" type="ORF">MM415A00133_0004</name>
    <name evidence="2" type="ORF">MM415B00206_0026</name>
    <name evidence="1" type="ORF">TM448A00125_0008</name>
    <name evidence="3" type="ORF">TM448B00851_0027</name>
</gene>
<sequence>MANVNTNDNSKVSQIINGAMSAEKANGNRQRDLVLYMFEHEATFSKAQLVAFFKLKGADLTKYVNRTLSDLSAGFAETIGTIEVLKKEAANKDTSPTNKAKLLLQIEQLNSGVRAASALFKRSMYGVFHLRCHDAEDVVAARQSGALAFSIQKKDAEGKKSDKAKWIEVVMSGNALERAGRQDVVDAKIKPAAKQHAAGTATANPGIKGVVMATDVLGTFLSKSANKPMTDYPDDEEKALQSLMDKLLRSRFGNDKSGKIDPQDVLDYLEAADMIAKPKAKPQQQQQAAA</sequence>
<evidence type="ECO:0000313" key="1">
    <source>
        <dbReference type="EMBL" id="QJA44612.1"/>
    </source>
</evidence>
<evidence type="ECO:0000313" key="2">
    <source>
        <dbReference type="EMBL" id="QJA67509.1"/>
    </source>
</evidence>